<dbReference type="OrthoDB" id="443832at2759"/>
<evidence type="ECO:0000313" key="3">
    <source>
        <dbReference type="Proteomes" id="UP001152797"/>
    </source>
</evidence>
<accession>A0A9P1CRP0</accession>
<comment type="caution">
    <text evidence="1">The sequence shown here is derived from an EMBL/GenBank/DDBJ whole genome shotgun (WGS) entry which is preliminary data.</text>
</comment>
<evidence type="ECO:0008006" key="4">
    <source>
        <dbReference type="Google" id="ProtNLM"/>
    </source>
</evidence>
<sequence length="172" mass="18577">MLPGTDSSRATRCSSRPDVRELCGHHRTTEGEPLTGTPGVGVISGQETSLLSSLPLKQKAVDPKKVDMVIFHAMCPDGFAAAFAAYLRLGKDCEYVGLTCGNKRVPENVDGKTIAILDFSFDKDTMDDLKKRAKGVVVLDHHASAQEDLASLPDENKALRYITAKDVISSET</sequence>
<dbReference type="EMBL" id="CAMXCT010002112">
    <property type="protein sequence ID" value="CAI3995723.1"/>
    <property type="molecule type" value="Genomic_DNA"/>
</dbReference>
<evidence type="ECO:0000313" key="2">
    <source>
        <dbReference type="EMBL" id="CAL4783035.1"/>
    </source>
</evidence>
<evidence type="ECO:0000313" key="1">
    <source>
        <dbReference type="EMBL" id="CAI3995723.1"/>
    </source>
</evidence>
<dbReference type="InterPro" id="IPR038763">
    <property type="entry name" value="DHH_sf"/>
</dbReference>
<dbReference type="AlphaFoldDB" id="A0A9P1CRP0"/>
<dbReference type="Proteomes" id="UP001152797">
    <property type="component" value="Unassembled WGS sequence"/>
</dbReference>
<gene>
    <name evidence="1" type="ORF">C1SCF055_LOCUS22252</name>
</gene>
<dbReference type="EMBL" id="CAMXCT020002112">
    <property type="protein sequence ID" value="CAL1149098.1"/>
    <property type="molecule type" value="Genomic_DNA"/>
</dbReference>
<reference evidence="1" key="1">
    <citation type="submission" date="2022-10" db="EMBL/GenBank/DDBJ databases">
        <authorList>
            <person name="Chen Y."/>
            <person name="Dougan E. K."/>
            <person name="Chan C."/>
            <person name="Rhodes N."/>
            <person name="Thang M."/>
        </authorList>
    </citation>
    <scope>NUCLEOTIDE SEQUENCE</scope>
</reference>
<keyword evidence="3" id="KW-1185">Reference proteome</keyword>
<dbReference type="EMBL" id="CAMXCT030002112">
    <property type="protein sequence ID" value="CAL4783035.1"/>
    <property type="molecule type" value="Genomic_DNA"/>
</dbReference>
<reference evidence="2 3" key="2">
    <citation type="submission" date="2024-05" db="EMBL/GenBank/DDBJ databases">
        <authorList>
            <person name="Chen Y."/>
            <person name="Shah S."/>
            <person name="Dougan E. K."/>
            <person name="Thang M."/>
            <person name="Chan C."/>
        </authorList>
    </citation>
    <scope>NUCLEOTIDE SEQUENCE [LARGE SCALE GENOMIC DNA]</scope>
</reference>
<name>A0A9P1CRP0_9DINO</name>
<organism evidence="1">
    <name type="scientific">Cladocopium goreaui</name>
    <dbReference type="NCBI Taxonomy" id="2562237"/>
    <lineage>
        <taxon>Eukaryota</taxon>
        <taxon>Sar</taxon>
        <taxon>Alveolata</taxon>
        <taxon>Dinophyceae</taxon>
        <taxon>Suessiales</taxon>
        <taxon>Symbiodiniaceae</taxon>
        <taxon>Cladocopium</taxon>
    </lineage>
</organism>
<proteinExistence type="predicted"/>
<protein>
    <recommendedName>
        <fullName evidence="4">DHH family phosphoesterase</fullName>
    </recommendedName>
</protein>
<dbReference type="SUPFAM" id="SSF64182">
    <property type="entry name" value="DHH phosphoesterases"/>
    <property type="match status" value="1"/>
</dbReference>